<reference evidence="2 3" key="1">
    <citation type="submission" date="2018-09" db="EMBL/GenBank/DDBJ databases">
        <title>YIM 75507 draft genome.</title>
        <authorList>
            <person name="Tang S."/>
            <person name="Feng Y."/>
        </authorList>
    </citation>
    <scope>NUCLEOTIDE SEQUENCE [LARGE SCALE GENOMIC DNA]</scope>
    <source>
        <strain evidence="2 3">YIM 75507</strain>
    </source>
</reference>
<name>A0A3A4A315_9ACTN</name>
<feature type="region of interest" description="Disordered" evidence="1">
    <location>
        <begin position="160"/>
        <end position="187"/>
    </location>
</feature>
<dbReference type="AlphaFoldDB" id="A0A3A4A315"/>
<comment type="caution">
    <text evidence="2">The sequence shown here is derived from an EMBL/GenBank/DDBJ whole genome shotgun (WGS) entry which is preliminary data.</text>
</comment>
<keyword evidence="3" id="KW-1185">Reference proteome</keyword>
<protein>
    <submittedName>
        <fullName evidence="2">Uncharacterized protein</fullName>
    </submittedName>
</protein>
<organism evidence="2 3">
    <name type="scientific">Bailinhaonella thermotolerans</name>
    <dbReference type="NCBI Taxonomy" id="1070861"/>
    <lineage>
        <taxon>Bacteria</taxon>
        <taxon>Bacillati</taxon>
        <taxon>Actinomycetota</taxon>
        <taxon>Actinomycetes</taxon>
        <taxon>Streptosporangiales</taxon>
        <taxon>Streptosporangiaceae</taxon>
        <taxon>Bailinhaonella</taxon>
    </lineage>
</organism>
<accession>A0A3A4A315</accession>
<evidence type="ECO:0000313" key="2">
    <source>
        <dbReference type="EMBL" id="RJL21100.1"/>
    </source>
</evidence>
<evidence type="ECO:0000313" key="3">
    <source>
        <dbReference type="Proteomes" id="UP000265768"/>
    </source>
</evidence>
<gene>
    <name evidence="2" type="ORF">D5H75_38465</name>
</gene>
<evidence type="ECO:0000256" key="1">
    <source>
        <dbReference type="SAM" id="MobiDB-lite"/>
    </source>
</evidence>
<dbReference type="Proteomes" id="UP000265768">
    <property type="component" value="Unassembled WGS sequence"/>
</dbReference>
<sequence>MSIRLQYAWRVLTDFRVEPDFTPDERDALSEMGIAPTADGWRMTRHLSTDLGDPYRVEDLFRTLLSAPYGGRVTITGVTLTDLAAVRTGTHPAQAIPAGWLPPPAQIARHAREAGAPLSDVLEAMTASLRARLDPGQATPGGACDLRRTAAALMDELGIDAGGHRGRAPGSVRRPDRPTRGRGRVPRVRDPAGAVVIGHWWASGISVWHDGAGWRGRVQFNDEGWFVSPQPDLAAGSTEGTLRTRDAVGDGRDRSGLSAVLDLLRSDAERLGITWRNPAGQARPAGWRYLLNAQSVRLGWNAVYDDGATT</sequence>
<dbReference type="RefSeq" id="WP_119931561.1">
    <property type="nucleotide sequence ID" value="NZ_QZEY01000027.1"/>
</dbReference>
<proteinExistence type="predicted"/>
<dbReference type="EMBL" id="QZEY01000027">
    <property type="protein sequence ID" value="RJL21100.1"/>
    <property type="molecule type" value="Genomic_DNA"/>
</dbReference>